<dbReference type="Pfam" id="PF02142">
    <property type="entry name" value="MGS"/>
    <property type="match status" value="1"/>
</dbReference>
<dbReference type="NCBIfam" id="NF002032">
    <property type="entry name" value="PRK00856.1"/>
    <property type="match status" value="1"/>
</dbReference>
<evidence type="ECO:0000259" key="11">
    <source>
        <dbReference type="PROSITE" id="PS51855"/>
    </source>
</evidence>
<comment type="pathway">
    <text evidence="1">Pyrimidine metabolism; UMP biosynthesis via de novo pathway; (S)-dihydroorotate from bicarbonate: step 2/3.</text>
</comment>
<keyword evidence="6" id="KW-0665">Pyrimidine biosynthesis</keyword>
<evidence type="ECO:0000256" key="8">
    <source>
        <dbReference type="ARBA" id="ARBA00048859"/>
    </source>
</evidence>
<dbReference type="PROSITE" id="PS51855">
    <property type="entry name" value="MGS"/>
    <property type="match status" value="1"/>
</dbReference>
<dbReference type="PROSITE" id="PS00866">
    <property type="entry name" value="CPSASE_1"/>
    <property type="match status" value="1"/>
</dbReference>
<dbReference type="PRINTS" id="PR00100">
    <property type="entry name" value="AOTCASE"/>
</dbReference>
<dbReference type="InterPro" id="IPR011059">
    <property type="entry name" value="Metal-dep_hydrolase_composite"/>
</dbReference>
<evidence type="ECO:0000256" key="9">
    <source>
        <dbReference type="PROSITE-ProRule" id="PRU00409"/>
    </source>
</evidence>
<dbReference type="SUPFAM" id="SSF51338">
    <property type="entry name" value="Composite domain of metallo-dependent hydrolases"/>
    <property type="match status" value="1"/>
</dbReference>
<dbReference type="SUPFAM" id="SSF53671">
    <property type="entry name" value="Aspartate/ornithine carbamoyltransferase"/>
    <property type="match status" value="1"/>
</dbReference>
<dbReference type="InterPro" id="IPR006131">
    <property type="entry name" value="Asp_carbamoyltransf_Asp/Orn-bd"/>
</dbReference>
<dbReference type="Pfam" id="PF02786">
    <property type="entry name" value="CPSase_L_D2"/>
    <property type="match status" value="1"/>
</dbReference>
<evidence type="ECO:0000313" key="13">
    <source>
        <dbReference type="Proteomes" id="UP001479436"/>
    </source>
</evidence>
<dbReference type="PRINTS" id="PR00101">
    <property type="entry name" value="ATCASE"/>
</dbReference>
<dbReference type="EMBL" id="JASJQH010001813">
    <property type="protein sequence ID" value="KAK9760766.1"/>
    <property type="molecule type" value="Genomic_DNA"/>
</dbReference>
<dbReference type="SUPFAM" id="SSF51556">
    <property type="entry name" value="Metallo-dependent hydrolases"/>
    <property type="match status" value="1"/>
</dbReference>
<dbReference type="InterPro" id="IPR036901">
    <property type="entry name" value="Asp/Orn_carbamoylTrfase_sf"/>
</dbReference>
<dbReference type="PROSITE" id="PS50975">
    <property type="entry name" value="ATP_GRASP"/>
    <property type="match status" value="1"/>
</dbReference>
<comment type="caution">
    <text evidence="12">The sequence shown here is derived from an EMBL/GenBank/DDBJ whole genome shotgun (WGS) entry which is preliminary data.</text>
</comment>
<dbReference type="InterPro" id="IPR005479">
    <property type="entry name" value="CPAse_ATP-bd"/>
</dbReference>
<dbReference type="Gene3D" id="3.40.50.1370">
    <property type="entry name" value="Aspartate/ornithine carbamoyltransferase"/>
    <property type="match status" value="2"/>
</dbReference>
<evidence type="ECO:0000256" key="3">
    <source>
        <dbReference type="ARBA" id="ARBA00022679"/>
    </source>
</evidence>
<evidence type="ECO:0000259" key="10">
    <source>
        <dbReference type="PROSITE" id="PS50975"/>
    </source>
</evidence>
<dbReference type="SUPFAM" id="SSF52335">
    <property type="entry name" value="Methylglyoxal synthase-like"/>
    <property type="match status" value="1"/>
</dbReference>
<accession>A0ABR2WH18</accession>
<dbReference type="PROSITE" id="PS00097">
    <property type="entry name" value="CARBAMOYLTRANSFERASE"/>
    <property type="match status" value="1"/>
</dbReference>
<dbReference type="InterPro" id="IPR002082">
    <property type="entry name" value="Asp_carbamoyltransf"/>
</dbReference>
<organism evidence="12 13">
    <name type="scientific">Basidiobolus ranarum</name>
    <dbReference type="NCBI Taxonomy" id="34480"/>
    <lineage>
        <taxon>Eukaryota</taxon>
        <taxon>Fungi</taxon>
        <taxon>Fungi incertae sedis</taxon>
        <taxon>Zoopagomycota</taxon>
        <taxon>Entomophthoromycotina</taxon>
        <taxon>Basidiobolomycetes</taxon>
        <taxon>Basidiobolales</taxon>
        <taxon>Basidiobolaceae</taxon>
        <taxon>Basidiobolus</taxon>
    </lineage>
</organism>
<keyword evidence="13" id="KW-1185">Reference proteome</keyword>
<evidence type="ECO:0000313" key="12">
    <source>
        <dbReference type="EMBL" id="KAK9760766.1"/>
    </source>
</evidence>
<evidence type="ECO:0000256" key="4">
    <source>
        <dbReference type="ARBA" id="ARBA00022741"/>
    </source>
</evidence>
<dbReference type="Gene3D" id="3.20.20.140">
    <property type="entry name" value="Metal-dependent hydrolases"/>
    <property type="match status" value="1"/>
</dbReference>
<feature type="domain" description="ATP-grasp" evidence="10">
    <location>
        <begin position="38"/>
        <end position="229"/>
    </location>
</feature>
<dbReference type="InterPro" id="IPR032466">
    <property type="entry name" value="Metal_Hydrolase"/>
</dbReference>
<evidence type="ECO:0000256" key="7">
    <source>
        <dbReference type="ARBA" id="ARBA00047359"/>
    </source>
</evidence>
<dbReference type="CDD" id="cd01423">
    <property type="entry name" value="MGS_CPS_I_III"/>
    <property type="match status" value="1"/>
</dbReference>
<dbReference type="Pfam" id="PF02729">
    <property type="entry name" value="OTCace_N"/>
    <property type="match status" value="1"/>
</dbReference>
<dbReference type="Pfam" id="PF00185">
    <property type="entry name" value="OTCace"/>
    <property type="match status" value="1"/>
</dbReference>
<dbReference type="InterPro" id="IPR011607">
    <property type="entry name" value="MGS-like_dom"/>
</dbReference>
<protein>
    <submittedName>
        <fullName evidence="12">Carbamoyl-phosphate synthase</fullName>
    </submittedName>
</protein>
<dbReference type="PROSITE" id="PS00867">
    <property type="entry name" value="CPSASE_2"/>
    <property type="match status" value="1"/>
</dbReference>
<sequence length="1139" mass="125450">MGGQTPNNIALPLHRQRVKIFGTSPEMIDTAENRYKFSRMLDKIGVDQPLWKELTSLDEAHGFCAKVGYPVLVRPSYVLSGAAMNVVYSSDDLSSYLNQATAVSRDYPVVISKFIEEAKEIEMDAVALDGKLIMHVVSEHVENAGVHSGDATLVLPPQDLDPETVRKIVIATEKIGNALNVTGPYNIQFIAKNNEIKVIECNLRAARSFPFVSKVTGVDLIELATKAMLGVPVQAYPPTDIPENCVGVKVPQFSFSRLSGADPILGVEMASTGEVACFGKDKTEAYLKALLATGFQLPEKNILLSIGSFKEKQEFLPSAQKLHAMGYNLFATAGTADFMQEHGIPVKYLEVLGNDDDQKGEYSLNQHLSHNLIDLYVNLPSKNRYRRPASYVSRGYRTRRMAVDFAIPLITNIKCAKLFVDALTHKHKLSIDKVDYKTSHRSITLPGLVNIQTFIPGLVDDKSTDFDAVTKAAVAGGFTSVCVMPMGAKSALKDIQSLVAAKDNAHLKAHCDYSISVAATADNAGKLAQVFVDANTLFVSFDKRYDGYTEKLSNVASYFETCPRDVVLVTDAKDTALASILLLASLQGRSVHVTNISTKQDITLISLSKERGLKVTCDIAVFNLFLTEDKGGLPERDVKALWENLDVIDCFSVGNVPVSSYAATGKEAPVAYGIKETLPLLLSAVVQGRLTLDDITAKFSENPRRIFNLPEQPETYVEVDIERKSVLAQDDSPFAGKLITGNVHRVVLRGKTVYLDGGLLSDGTEGKMIHRIAAPQDKVPPSPIITSITSPRIQPLDQVEKEEPVSMVDKLEPRKQLLSKLPSAISTILARSPFHRKNIVSVKQVTRDELHYLFGLAQEIGTQVEKHGSLDILKGRVLSAMFYEPSTRTSTSFQAAMLRLGGTVVPITAEGSSVVKGETLPDTIRTLQSYSDVIVLRHPEAGAAQLAAKYSDIPIINAGDGIGEHPSQAYLDIYTIREELGTVNGLTITLIGDLKNGRTVHSLVRVLANYHVHLNYVSPASLKMPEEVKKEVSKMGIVQREYEDLNEVIGLTDVLYVTRVQKERFDDLEEYERLKDAYIINNNVMNKAKENMIVMHPLPRVNEIDPEVDFDQRAAYFRQMRYGLYVRMALLAAVLGKSY</sequence>
<comment type="catalytic activity">
    <reaction evidence="7">
        <text>hydrogencarbonate + NH4(+) + 2 ATP = carbamoyl phosphate + 2 ADP + phosphate + 2 H(+)</text>
        <dbReference type="Rhea" id="RHEA:18029"/>
        <dbReference type="ChEBI" id="CHEBI:15378"/>
        <dbReference type="ChEBI" id="CHEBI:17544"/>
        <dbReference type="ChEBI" id="CHEBI:28938"/>
        <dbReference type="ChEBI" id="CHEBI:30616"/>
        <dbReference type="ChEBI" id="CHEBI:43474"/>
        <dbReference type="ChEBI" id="CHEBI:58228"/>
        <dbReference type="ChEBI" id="CHEBI:456216"/>
        <dbReference type="EC" id="6.3.4.16"/>
    </reaction>
</comment>
<dbReference type="NCBIfam" id="TIGR00670">
    <property type="entry name" value="asp_carb_tr"/>
    <property type="match status" value="1"/>
</dbReference>
<dbReference type="SUPFAM" id="SSF52440">
    <property type="entry name" value="PreATP-grasp domain"/>
    <property type="match status" value="1"/>
</dbReference>
<keyword evidence="4 9" id="KW-0547">Nucleotide-binding</keyword>
<comment type="catalytic activity">
    <reaction evidence="8">
        <text>carbamoyl phosphate + L-aspartate = N-carbamoyl-L-aspartate + phosphate + H(+)</text>
        <dbReference type="Rhea" id="RHEA:20013"/>
        <dbReference type="ChEBI" id="CHEBI:15378"/>
        <dbReference type="ChEBI" id="CHEBI:29991"/>
        <dbReference type="ChEBI" id="CHEBI:32814"/>
        <dbReference type="ChEBI" id="CHEBI:43474"/>
        <dbReference type="ChEBI" id="CHEBI:58228"/>
        <dbReference type="EC" id="2.1.3.2"/>
    </reaction>
</comment>
<dbReference type="PRINTS" id="PR00098">
    <property type="entry name" value="CPSASE"/>
</dbReference>
<dbReference type="Gene3D" id="3.40.50.1380">
    <property type="entry name" value="Methylglyoxal synthase-like domain"/>
    <property type="match status" value="1"/>
</dbReference>
<dbReference type="InterPro" id="IPR005483">
    <property type="entry name" value="CPSase_dom"/>
</dbReference>
<dbReference type="PANTHER" id="PTHR11405">
    <property type="entry name" value="CARBAMOYLTRANSFERASE FAMILY MEMBER"/>
    <property type="match status" value="1"/>
</dbReference>
<dbReference type="SMART" id="SM00851">
    <property type="entry name" value="MGS"/>
    <property type="match status" value="1"/>
</dbReference>
<keyword evidence="5 9" id="KW-0067">ATP-binding</keyword>
<reference evidence="12 13" key="1">
    <citation type="submission" date="2023-04" db="EMBL/GenBank/DDBJ databases">
        <title>Genome of Basidiobolus ranarum AG-B5.</title>
        <authorList>
            <person name="Stajich J.E."/>
            <person name="Carter-House D."/>
            <person name="Gryganskyi A."/>
        </authorList>
    </citation>
    <scope>NUCLEOTIDE SEQUENCE [LARGE SCALE GENOMIC DNA]</scope>
    <source>
        <strain evidence="12 13">AG-B5</strain>
    </source>
</reference>
<dbReference type="InterPro" id="IPR011761">
    <property type="entry name" value="ATP-grasp"/>
</dbReference>
<dbReference type="InterPro" id="IPR036914">
    <property type="entry name" value="MGS-like_dom_sf"/>
</dbReference>
<evidence type="ECO:0000256" key="1">
    <source>
        <dbReference type="ARBA" id="ARBA00004852"/>
    </source>
</evidence>
<dbReference type="InterPro" id="IPR013815">
    <property type="entry name" value="ATP_grasp_subdomain_1"/>
</dbReference>
<dbReference type="SUPFAM" id="SSF56059">
    <property type="entry name" value="Glutathione synthetase ATP-binding domain-like"/>
    <property type="match status" value="1"/>
</dbReference>
<name>A0ABR2WH18_9FUNG</name>
<proteinExistence type="inferred from homology"/>
<keyword evidence="2" id="KW-0436">Ligase</keyword>
<dbReference type="Gene3D" id="3.30.470.20">
    <property type="entry name" value="ATP-grasp fold, B domain"/>
    <property type="match status" value="1"/>
</dbReference>
<dbReference type="InterPro" id="IPR016185">
    <property type="entry name" value="PreATP-grasp_dom_sf"/>
</dbReference>
<evidence type="ECO:0000256" key="6">
    <source>
        <dbReference type="ARBA" id="ARBA00022975"/>
    </source>
</evidence>
<feature type="domain" description="MGS-like" evidence="11">
    <location>
        <begin position="295"/>
        <end position="458"/>
    </location>
</feature>
<keyword evidence="3" id="KW-0808">Transferase</keyword>
<evidence type="ECO:0000256" key="2">
    <source>
        <dbReference type="ARBA" id="ARBA00022598"/>
    </source>
</evidence>
<gene>
    <name evidence="12" type="primary">URA2_3</name>
    <name evidence="12" type="ORF">K7432_014854</name>
</gene>
<dbReference type="Gene3D" id="3.30.1490.20">
    <property type="entry name" value="ATP-grasp fold, A domain"/>
    <property type="match status" value="1"/>
</dbReference>
<dbReference type="Proteomes" id="UP001479436">
    <property type="component" value="Unassembled WGS sequence"/>
</dbReference>
<dbReference type="InterPro" id="IPR006130">
    <property type="entry name" value="Asp/Orn_carbamoylTrfase"/>
</dbReference>
<dbReference type="HAMAP" id="MF_00001">
    <property type="entry name" value="Asp_carb_tr"/>
    <property type="match status" value="1"/>
</dbReference>
<dbReference type="InterPro" id="IPR006132">
    <property type="entry name" value="Asp/Orn_carbamoyltranf_P-bd"/>
</dbReference>
<evidence type="ECO:0000256" key="5">
    <source>
        <dbReference type="ARBA" id="ARBA00022840"/>
    </source>
</evidence>
<dbReference type="PANTHER" id="PTHR11405:SF5">
    <property type="entry name" value="CAD PROTEIN"/>
    <property type="match status" value="1"/>
</dbReference>